<proteinExistence type="predicted"/>
<dbReference type="AlphaFoldDB" id="A0A225V3B6"/>
<gene>
    <name evidence="2" type="ORF">PHMEG_00029172</name>
</gene>
<evidence type="ECO:0000313" key="3">
    <source>
        <dbReference type="Proteomes" id="UP000198211"/>
    </source>
</evidence>
<name>A0A225V3B6_9STRA</name>
<feature type="region of interest" description="Disordered" evidence="1">
    <location>
        <begin position="259"/>
        <end position="281"/>
    </location>
</feature>
<dbReference type="Proteomes" id="UP000198211">
    <property type="component" value="Unassembled WGS sequence"/>
</dbReference>
<evidence type="ECO:0000256" key="1">
    <source>
        <dbReference type="SAM" id="MobiDB-lite"/>
    </source>
</evidence>
<dbReference type="EMBL" id="NBNE01008185">
    <property type="protein sequence ID" value="OWY99772.1"/>
    <property type="molecule type" value="Genomic_DNA"/>
</dbReference>
<accession>A0A225V3B6</accession>
<dbReference type="STRING" id="4795.A0A225V3B6"/>
<keyword evidence="3" id="KW-1185">Reference proteome</keyword>
<sequence>MDASDTGVCVLEPQLKQYIRVRFREAVRQTFADTKPHNSANVRELIGPALAALNWGPSTHTTGQQYDGGRWIQVLQRRSFIIHSIQVLPPFDDLLSLWETCSADMLSQVGHRGLQNQVAWRIGSWDSLLSTVGAMGGTMLTKELRTELSNSSWPASGGTTRATRESIRSPNFTVLLQGIKRLLPPVHKLTSSSQAPTHSLYKLSCNCCIGDSTFSSLRLPSVVRCIGSIFLPSSEIRFRIGQTRHFYCLKHQNVFFSDAEGKPTPEPKATSVTIGLEGAQN</sequence>
<evidence type="ECO:0000313" key="2">
    <source>
        <dbReference type="EMBL" id="OWY99772.1"/>
    </source>
</evidence>
<comment type="caution">
    <text evidence="2">The sequence shown here is derived from an EMBL/GenBank/DDBJ whole genome shotgun (WGS) entry which is preliminary data.</text>
</comment>
<protein>
    <submittedName>
        <fullName evidence="2">Uncharacterized protein</fullName>
    </submittedName>
</protein>
<reference evidence="3" key="1">
    <citation type="submission" date="2017-03" db="EMBL/GenBank/DDBJ databases">
        <title>Phytopthora megakarya and P. palmivora, two closely related causual agents of cacao black pod achieved similar genome size and gene model numbers by different mechanisms.</title>
        <authorList>
            <person name="Ali S."/>
            <person name="Shao J."/>
            <person name="Larry D.J."/>
            <person name="Kronmiller B."/>
            <person name="Shen D."/>
            <person name="Strem M.D."/>
            <person name="Melnick R.L."/>
            <person name="Guiltinan M.J."/>
            <person name="Tyler B.M."/>
            <person name="Meinhardt L.W."/>
            <person name="Bailey B.A."/>
        </authorList>
    </citation>
    <scope>NUCLEOTIDE SEQUENCE [LARGE SCALE GENOMIC DNA]</scope>
    <source>
        <strain evidence="3">zdho120</strain>
    </source>
</reference>
<organism evidence="2 3">
    <name type="scientific">Phytophthora megakarya</name>
    <dbReference type="NCBI Taxonomy" id="4795"/>
    <lineage>
        <taxon>Eukaryota</taxon>
        <taxon>Sar</taxon>
        <taxon>Stramenopiles</taxon>
        <taxon>Oomycota</taxon>
        <taxon>Peronosporomycetes</taxon>
        <taxon>Peronosporales</taxon>
        <taxon>Peronosporaceae</taxon>
        <taxon>Phytophthora</taxon>
    </lineage>
</organism>